<dbReference type="AlphaFoldDB" id="A0A847SAW8"/>
<dbReference type="RefSeq" id="WP_168876093.1">
    <property type="nucleotide sequence ID" value="NZ_JABAIM010000001.1"/>
</dbReference>
<keyword evidence="2" id="KW-0472">Membrane</keyword>
<feature type="transmembrane region" description="Helical" evidence="2">
    <location>
        <begin position="63"/>
        <end position="82"/>
    </location>
</feature>
<feature type="compositionally biased region" description="Basic and acidic residues" evidence="1">
    <location>
        <begin position="134"/>
        <end position="143"/>
    </location>
</feature>
<gene>
    <name evidence="3" type="ORF">HF682_04845</name>
</gene>
<keyword evidence="2" id="KW-0812">Transmembrane</keyword>
<keyword evidence="4" id="KW-1185">Reference proteome</keyword>
<comment type="caution">
    <text evidence="3">The sequence shown here is derived from an EMBL/GenBank/DDBJ whole genome shotgun (WGS) entry which is preliminary data.</text>
</comment>
<evidence type="ECO:0000313" key="4">
    <source>
        <dbReference type="Proteomes" id="UP000587991"/>
    </source>
</evidence>
<accession>A0A847SAW8</accession>
<evidence type="ECO:0000256" key="2">
    <source>
        <dbReference type="SAM" id="Phobius"/>
    </source>
</evidence>
<evidence type="ECO:0000256" key="1">
    <source>
        <dbReference type="SAM" id="MobiDB-lite"/>
    </source>
</evidence>
<feature type="transmembrane region" description="Helical" evidence="2">
    <location>
        <begin position="37"/>
        <end position="56"/>
    </location>
</feature>
<reference evidence="3 4" key="1">
    <citation type="submission" date="2020-04" db="EMBL/GenBank/DDBJ databases">
        <title>Draft genome of Leeia sp. IMCC25680.</title>
        <authorList>
            <person name="Song J."/>
            <person name="Cho J.-C."/>
        </authorList>
    </citation>
    <scope>NUCLEOTIDE SEQUENCE [LARGE SCALE GENOMIC DNA]</scope>
    <source>
        <strain evidence="3 4">IMCC25680</strain>
    </source>
</reference>
<evidence type="ECO:0008006" key="5">
    <source>
        <dbReference type="Google" id="ProtNLM"/>
    </source>
</evidence>
<evidence type="ECO:0000313" key="3">
    <source>
        <dbReference type="EMBL" id="NLR74479.1"/>
    </source>
</evidence>
<feature type="region of interest" description="Disordered" evidence="1">
    <location>
        <begin position="123"/>
        <end position="143"/>
    </location>
</feature>
<feature type="transmembrane region" description="Helical" evidence="2">
    <location>
        <begin position="12"/>
        <end position="31"/>
    </location>
</feature>
<protein>
    <recommendedName>
        <fullName evidence="5">Transmembrane protein</fullName>
    </recommendedName>
</protein>
<keyword evidence="2" id="KW-1133">Transmembrane helix</keyword>
<dbReference type="Proteomes" id="UP000587991">
    <property type="component" value="Unassembled WGS sequence"/>
</dbReference>
<organism evidence="3 4">
    <name type="scientific">Leeia aquatica</name>
    <dbReference type="NCBI Taxonomy" id="2725557"/>
    <lineage>
        <taxon>Bacteria</taxon>
        <taxon>Pseudomonadati</taxon>
        <taxon>Pseudomonadota</taxon>
        <taxon>Betaproteobacteria</taxon>
        <taxon>Neisseriales</taxon>
        <taxon>Leeiaceae</taxon>
        <taxon>Leeia</taxon>
    </lineage>
</organism>
<dbReference type="EMBL" id="JABAIM010000001">
    <property type="protein sequence ID" value="NLR74479.1"/>
    <property type="molecule type" value="Genomic_DNA"/>
</dbReference>
<proteinExistence type="predicted"/>
<name>A0A847SAW8_9NEIS</name>
<sequence length="143" mass="15874">MSKPRHFEKLPSVTALLYFGMAAFCFSAWLMEPGTGGALPCIMLMACCIAFGAWSLFGGRFPLTAMAILLLLASLFALFSFAEYDQTPQRKRIKTIQASAWLLATTCYLYHLKRFERTRHPTLSAADPAGTSDNPDRTRNPEG</sequence>